<keyword evidence="2" id="KW-1185">Reference proteome</keyword>
<organism evidence="1 2">
    <name type="scientific">Phaeocystidibacter luteus</name>
    <dbReference type="NCBI Taxonomy" id="911197"/>
    <lineage>
        <taxon>Bacteria</taxon>
        <taxon>Pseudomonadati</taxon>
        <taxon>Bacteroidota</taxon>
        <taxon>Flavobacteriia</taxon>
        <taxon>Flavobacteriales</taxon>
        <taxon>Phaeocystidibacteraceae</taxon>
        <taxon>Phaeocystidibacter</taxon>
    </lineage>
</organism>
<dbReference type="OrthoDB" id="1447368at2"/>
<name>A0A6N6RF48_9FLAO</name>
<evidence type="ECO:0000313" key="2">
    <source>
        <dbReference type="Proteomes" id="UP000468650"/>
    </source>
</evidence>
<dbReference type="EMBL" id="WBVO01000018">
    <property type="protein sequence ID" value="KAB2805309.1"/>
    <property type="molecule type" value="Genomic_DNA"/>
</dbReference>
<gene>
    <name evidence="1" type="ORF">F8C67_14095</name>
</gene>
<sequence>MKMKNGKYTNWKKQAVVKMVVYQDRQLTNVYYSFYKEDVKYNRDPLEVSYAMWSRIQKKIQLTDKTHVIAFVNGEVYPQEVIWRVGCN</sequence>
<reference evidence="1 2" key="1">
    <citation type="submission" date="2019-09" db="EMBL/GenBank/DDBJ databases">
        <title>Genomes of family Cryomorphaceae.</title>
        <authorList>
            <person name="Bowman J.P."/>
        </authorList>
    </citation>
    <scope>NUCLEOTIDE SEQUENCE [LARGE SCALE GENOMIC DNA]</scope>
    <source>
        <strain evidence="1 2">LMG 25704</strain>
    </source>
</reference>
<evidence type="ECO:0000313" key="1">
    <source>
        <dbReference type="EMBL" id="KAB2805309.1"/>
    </source>
</evidence>
<comment type="caution">
    <text evidence="1">The sequence shown here is derived from an EMBL/GenBank/DDBJ whole genome shotgun (WGS) entry which is preliminary data.</text>
</comment>
<accession>A0A6N6RF48</accession>
<dbReference type="AlphaFoldDB" id="A0A6N6RF48"/>
<protein>
    <submittedName>
        <fullName evidence="1">Uncharacterized protein</fullName>
    </submittedName>
</protein>
<dbReference type="Proteomes" id="UP000468650">
    <property type="component" value="Unassembled WGS sequence"/>
</dbReference>
<proteinExistence type="predicted"/>